<dbReference type="PROSITE" id="PS00061">
    <property type="entry name" value="ADH_SHORT"/>
    <property type="match status" value="1"/>
</dbReference>
<feature type="domain" description="Ketoreductase" evidence="4">
    <location>
        <begin position="6"/>
        <end position="181"/>
    </location>
</feature>
<dbReference type="EMBL" id="JAGGLR010000007">
    <property type="protein sequence ID" value="MBP2062037.1"/>
    <property type="molecule type" value="Genomic_DNA"/>
</dbReference>
<organism evidence="5">
    <name type="scientific">Streptomyces iranensis</name>
    <dbReference type="NCBI Taxonomy" id="576784"/>
    <lineage>
        <taxon>Bacteria</taxon>
        <taxon>Bacillati</taxon>
        <taxon>Actinomycetota</taxon>
        <taxon>Actinomycetes</taxon>
        <taxon>Kitasatosporales</taxon>
        <taxon>Streptomycetaceae</taxon>
        <taxon>Streptomyces</taxon>
        <taxon>Streptomyces violaceusniger group</taxon>
    </lineage>
</organism>
<evidence type="ECO:0000313" key="7">
    <source>
        <dbReference type="Proteomes" id="UP000756710"/>
    </source>
</evidence>
<reference evidence="6 7" key="2">
    <citation type="submission" date="2021-03" db="EMBL/GenBank/DDBJ databases">
        <title>Genomic Encyclopedia of Type Strains, Phase IV (KMG-IV): sequencing the most valuable type-strain genomes for metagenomic binning, comparative biology and taxonomic classification.</title>
        <authorList>
            <person name="Goeker M."/>
        </authorList>
    </citation>
    <scope>NUCLEOTIDE SEQUENCE [LARGE SCALE GENOMIC DNA]</scope>
    <source>
        <strain evidence="6 7">DSM 41954</strain>
    </source>
</reference>
<reference evidence="5" key="1">
    <citation type="submission" date="2014-05" db="EMBL/GenBank/DDBJ databases">
        <authorList>
            <person name="Horn Fabian"/>
        </authorList>
    </citation>
    <scope>NUCLEOTIDE SEQUENCE</scope>
</reference>
<gene>
    <name evidence="6" type="ORF">J2Z30_003053</name>
    <name evidence="5" type="ORF">SIRAN1462</name>
</gene>
<proteinExistence type="inferred from homology"/>
<dbReference type="AlphaFoldDB" id="A0A060ZM13"/>
<dbReference type="PANTHER" id="PTHR44196:SF1">
    <property type="entry name" value="DEHYDROGENASE_REDUCTASE SDR FAMILY MEMBER 7B"/>
    <property type="match status" value="1"/>
</dbReference>
<dbReference type="InterPro" id="IPR002347">
    <property type="entry name" value="SDR_fam"/>
</dbReference>
<protein>
    <submittedName>
        <fullName evidence="5">Short-chain dehydrogenase/reductase SDR</fullName>
    </submittedName>
    <submittedName>
        <fullName evidence="6">Short-subunit dehydrogenase</fullName>
    </submittedName>
</protein>
<accession>A0A060ZM13</accession>
<dbReference type="GO" id="GO:0016491">
    <property type="term" value="F:oxidoreductase activity"/>
    <property type="evidence" value="ECO:0007669"/>
    <property type="project" value="UniProtKB-KW"/>
</dbReference>
<dbReference type="InterPro" id="IPR020904">
    <property type="entry name" value="Sc_DH/Rdtase_CS"/>
</dbReference>
<dbReference type="Pfam" id="PF00106">
    <property type="entry name" value="adh_short"/>
    <property type="match status" value="1"/>
</dbReference>
<dbReference type="RefSeq" id="WP_044567960.1">
    <property type="nucleotide sequence ID" value="NZ_BAABDR010000025.1"/>
</dbReference>
<dbReference type="InterPro" id="IPR057326">
    <property type="entry name" value="KR_dom"/>
</dbReference>
<dbReference type="Gene3D" id="3.40.50.720">
    <property type="entry name" value="NAD(P)-binding Rossmann-like Domain"/>
    <property type="match status" value="1"/>
</dbReference>
<dbReference type="Proteomes" id="UP000756710">
    <property type="component" value="Unassembled WGS sequence"/>
</dbReference>
<evidence type="ECO:0000256" key="2">
    <source>
        <dbReference type="ARBA" id="ARBA00023002"/>
    </source>
</evidence>
<evidence type="ECO:0000256" key="3">
    <source>
        <dbReference type="SAM" id="MobiDB-lite"/>
    </source>
</evidence>
<feature type="region of interest" description="Disordered" evidence="3">
    <location>
        <begin position="242"/>
        <end position="263"/>
    </location>
</feature>
<dbReference type="PANTHER" id="PTHR44196">
    <property type="entry name" value="DEHYDROGENASE/REDUCTASE SDR FAMILY MEMBER 7B"/>
    <property type="match status" value="1"/>
</dbReference>
<keyword evidence="7" id="KW-1185">Reference proteome</keyword>
<evidence type="ECO:0000313" key="6">
    <source>
        <dbReference type="EMBL" id="MBP2062037.1"/>
    </source>
</evidence>
<dbReference type="PRINTS" id="PR00081">
    <property type="entry name" value="GDHRDH"/>
</dbReference>
<dbReference type="HOGENOM" id="CLU_010194_2_1_11"/>
<comment type="similarity">
    <text evidence="1">Belongs to the short-chain dehydrogenases/reductases (SDR) family.</text>
</comment>
<keyword evidence="2" id="KW-0560">Oxidoreductase</keyword>
<dbReference type="SUPFAM" id="SSF51735">
    <property type="entry name" value="NAD(P)-binding Rossmann-fold domains"/>
    <property type="match status" value="1"/>
</dbReference>
<dbReference type="EMBL" id="LK022848">
    <property type="protein sequence ID" value="CDR04003.1"/>
    <property type="molecule type" value="Genomic_DNA"/>
</dbReference>
<sequence>MRIAGTTVLLTGATGGIGQTLARAFAAKGAKLLLTGRREEVLRPLAERLGGRVIVADLAEQSDVERLVEEAANAQILIANAALPSSGPVLDYRPEELDRALDVNLRAPILLSRLMAPRMVEAGSGHLVMIGSLSGRTASPGAALYNAAKFGLRGFTLGLRQDLHGTGVGVSLVQPGFVGDAGMFADAGTSLPTGVRTISSRRVAAATIRAIERNRAEVNVAPLELRLGSAIGGLFPSIAERAQRGAGAGETSRQLADGQRDKR</sequence>
<evidence type="ECO:0000256" key="1">
    <source>
        <dbReference type="ARBA" id="ARBA00006484"/>
    </source>
</evidence>
<evidence type="ECO:0000259" key="4">
    <source>
        <dbReference type="SMART" id="SM00822"/>
    </source>
</evidence>
<evidence type="ECO:0000313" key="5">
    <source>
        <dbReference type="EMBL" id="CDR04003.1"/>
    </source>
</evidence>
<dbReference type="SMART" id="SM00822">
    <property type="entry name" value="PKS_KR"/>
    <property type="match status" value="1"/>
</dbReference>
<dbReference type="GO" id="GO:0016020">
    <property type="term" value="C:membrane"/>
    <property type="evidence" value="ECO:0007669"/>
    <property type="project" value="TreeGrafter"/>
</dbReference>
<dbReference type="InterPro" id="IPR036291">
    <property type="entry name" value="NAD(P)-bd_dom_sf"/>
</dbReference>
<name>A0A060ZM13_9ACTN</name>